<dbReference type="SMART" id="SM00179">
    <property type="entry name" value="EGF_CA"/>
    <property type="match status" value="2"/>
</dbReference>
<dbReference type="PANTHER" id="PTHR27005">
    <property type="entry name" value="WALL-ASSOCIATED RECEPTOR KINASE-LIKE 21"/>
    <property type="match status" value="1"/>
</dbReference>
<dbReference type="InterPro" id="IPR012337">
    <property type="entry name" value="RNaseH-like_sf"/>
</dbReference>
<keyword evidence="6" id="KW-0732">Signal</keyword>
<dbReference type="Pfam" id="PF13947">
    <property type="entry name" value="GUB_WAK_bind"/>
    <property type="match status" value="1"/>
</dbReference>
<feature type="region of interest" description="Disordered" evidence="20">
    <location>
        <begin position="1510"/>
        <end position="1561"/>
    </location>
</feature>
<evidence type="ECO:0000259" key="23">
    <source>
        <dbReference type="PROSITE" id="PS50026"/>
    </source>
</evidence>
<dbReference type="InterPro" id="IPR001584">
    <property type="entry name" value="Integrase_cat-core"/>
</dbReference>
<dbReference type="Pfam" id="PF00069">
    <property type="entry name" value="Pkinase"/>
    <property type="match status" value="1"/>
</dbReference>
<dbReference type="Gene3D" id="3.30.40.10">
    <property type="entry name" value="Zinc/RING finger domain, C3HC4 (zinc finger)"/>
    <property type="match status" value="1"/>
</dbReference>
<dbReference type="SUPFAM" id="SSF57850">
    <property type="entry name" value="RING/U-box"/>
    <property type="match status" value="1"/>
</dbReference>
<keyword evidence="2" id="KW-0723">Serine/threonine-protein kinase</keyword>
<keyword evidence="13 21" id="KW-0472">Membrane</keyword>
<evidence type="ECO:0000256" key="6">
    <source>
        <dbReference type="ARBA" id="ARBA00022729"/>
    </source>
</evidence>
<dbReference type="PROSITE" id="PS50026">
    <property type="entry name" value="EGF_3"/>
    <property type="match status" value="1"/>
</dbReference>
<dbReference type="Gene3D" id="2.90.20.10">
    <property type="entry name" value="Plasmodium vivax P25 domain"/>
    <property type="match status" value="1"/>
</dbReference>
<evidence type="ECO:0000313" key="26">
    <source>
        <dbReference type="Proteomes" id="UP001172457"/>
    </source>
</evidence>
<dbReference type="CDD" id="cd09272">
    <property type="entry name" value="RNase_HI_RT_Ty1"/>
    <property type="match status" value="1"/>
</dbReference>
<keyword evidence="26" id="KW-1185">Reference proteome</keyword>
<keyword evidence="5 21" id="KW-0812">Transmembrane</keyword>
<keyword evidence="12 21" id="KW-1133">Transmembrane helix</keyword>
<dbReference type="PROSITE" id="PS00107">
    <property type="entry name" value="PROTEIN_KINASE_ATP"/>
    <property type="match status" value="1"/>
</dbReference>
<dbReference type="PROSITE" id="PS50011">
    <property type="entry name" value="PROTEIN_KINASE_DOM"/>
    <property type="match status" value="1"/>
</dbReference>
<feature type="transmembrane region" description="Helical" evidence="21">
    <location>
        <begin position="319"/>
        <end position="343"/>
    </location>
</feature>
<dbReference type="FunFam" id="3.30.200.20:FF:000043">
    <property type="entry name" value="Wall-associated receptor kinase 2"/>
    <property type="match status" value="1"/>
</dbReference>
<feature type="domain" description="EGF-like" evidence="23">
    <location>
        <begin position="275"/>
        <end position="314"/>
    </location>
</feature>
<dbReference type="InterPro" id="IPR000719">
    <property type="entry name" value="Prot_kinase_dom"/>
</dbReference>
<feature type="compositionally biased region" description="Low complexity" evidence="20">
    <location>
        <begin position="1521"/>
        <end position="1546"/>
    </location>
</feature>
<dbReference type="InterPro" id="IPR001881">
    <property type="entry name" value="EGF-like_Ca-bd_dom"/>
</dbReference>
<keyword evidence="14" id="KW-1015">Disulfide bond</keyword>
<sequence>MASFRPASAQLDPSCETSCGDLAIEFPFGSREGCYHSPDFQVTCNRSSGRPIPFFRDSDILIKKISTMQESEMEIETFVASDCYNTTGYAERYTTSLTMSDFRISTKNWFVAIGCDTNAYISGGRGGEYMDGTGCMSTCGSNTSRMTNGSCSGVGCCQVAIPEGMSNYEIQLNSYYNHSYVLDINPCSYAFVVAKGKYNFSTNNLRDFGSVENMPLLLDWAIGNETCEIAKKDAHTFLCKGNTSDCDQEYGGPGYRCRCKPGYAGNPYRENNCKNINECEDGKNGGCEHECVDLNGSYECRCPKGYKKDERGCMKDETLIIRIVVGTLAAAIFLLIFVAWLYLGLKKRKLIMLKEKFFRQNGGIMLQQRISGEGSSSHHDRAKVFTIEELKRATNNYDETRIIGKGGYGIVYKGVLSDKRMVAIKKSKLVDQTESQIEQFINEVVILSQINHRNVVKLIGCCLETQVPLLVYEFISNGTLSDHIHNESRSLALTWDVRLRIATGTAGALSYLHSAASVPIIHRDIKPTNILLDDNYVAKVSDFGASKLIPMDQTELATIVQGTLGYLDPEYLQTNQLTDKSDVYSFGVVLVELLTGKKALSFDRPENERNLAMYFLSSLKEGRLFQVLDDQHLVLNEGIISHEIIIISRLAERCLRMIGDERPTMKEVAMELEGILASMIEKHPWVQTTLNEEESESLLKQVPVDRDYELTHGNKASSSTFDSMSNHTILPIASGRTNIYLRLWRCPATCGSYLRLPLPRCPATCSCYLWDVRHPVTSASLSGDVRRPVAATSSDARRPATSASISGDVRRPVAATSGDVRHPATSASLSGNVRRPAAATSGDLRLPLRRCPTTCGCYLRRPPPPSPAMSDDLRSSSIDPIFDAHRRRCSKHRFRGSLVYDFLGKNMWGYVTGKSSKPTDEKAANYSLLVDSWETDNSKVITWINNSVAQSIGTQLAKYDTAKEVWDHLERLYTQSNFAKQYQLETDIRALRQNELSVHLLFRPPGPTPWAPRPPQFAAAAPSPVEHDFQPTGTPPPSALDPQVFEQFKQFLASNPIAMSASMSHSGSGLSSTNTSGIPSSLWILDSGASHHMSPHLISFTSLSPRSPVSVMSASSTPMQVEGVGSIVTPQLSLSDVYYIPTLALNLVSDPRTRKVIGIGHKLGDLYVVDELRVSGVAASGVDLSSFRLSHSSSVFYLWHVRLGHVSASRLQFLASTGALGQLKSCDISDCSGCKLAKFSALPFNKSMSCSSAPFDLVHSDVWGPSPMSSKGGSKYYVSFIDDYTRYTWVFLMKRRSDFLLVYSNFRALIKTQHSAVIKCFRCDLGGEYTSNDFTQLLASDGTIHQSSCTDTPQQNGVAERKHRHLVETARSLLVSSGVPSVFWGEALLTATYLINRIPIAHNSGLSPFEKLYGESPDYSSLRVFGCTCFVLRPHVERNKLSPRSALCVFLGYGIGQKGYRCFDPVSQKLYVSRHVTFLEHIPFFSIPAQSHDVTQSDLRSIDPFDVDTDDTFPDVPAHETSATSDPPETSTSSDSTTPMTAPAPDETTDVPPRKSTRTRKSTKLPDFAYSSYSASFVSFITNIHRLTEPESYREAISDPLWQNAMAEELTALYQTHTWDLVLLPFGKHAIGSRWVFKIKTRSDGSVERYKARLVAKGYSQQYGMDYDETFAPVAKMTTVRTLIAVASIRQWKICQMDVKNAFLNGDLHEEVYMTPPPGVAHKPGEVCRLRKALYGLKQAPRAWFEKFSTVITSLGFTPSNHDSALFVRCTGAGRILLSLYVDDMIITGDDHDGIESLKQELAHRFAMKDLGTLRYFLGIEVAQSKKGYLLSQTKYISDFFERARLSDKKTVDTPLETNVHYTPTDGVPLSDPSLYRTIVGSLVYLTVTRPDIAHAVHVVSQFVTAPTTVHWGAVLRILRYLHGTQFQSLLFPSTSFLKLSAYSDASWDSDPSDRKSTTGFCIFLGDSLISWKSKKQDVVSRSSTEAEYRAMAVTTCEIVWLRWLLADMGVDVSQPTPLHCDNKSAMQIAKNSVFHERTKHIEIDCHFTRQHLQLGTISLPFVPSALQIADIFTKALPASQWIVSGGANDMMCNIDSLEWIFYGGTNDMMCNIDSLEWIVSSGLSKETITQRLQASVDAQEKTKSKEESDVCAICLDECYDESKTIARLECGHGYHRYPRSHWAQTNHRQFLGRSPTAKACSPGSKPLYLQNASTRARTPVHHYVVPKPK</sequence>
<evidence type="ECO:0000256" key="5">
    <source>
        <dbReference type="ARBA" id="ARBA00022692"/>
    </source>
</evidence>
<keyword evidence="7" id="KW-0677">Repeat</keyword>
<dbReference type="Pfam" id="PF14223">
    <property type="entry name" value="Retrotran_gag_2"/>
    <property type="match status" value="1"/>
</dbReference>
<dbReference type="InterPro" id="IPR025724">
    <property type="entry name" value="GAG-pre-integrase_dom"/>
</dbReference>
<organism evidence="25 26">
    <name type="scientific">Centaurea solstitialis</name>
    <name type="common">yellow star-thistle</name>
    <dbReference type="NCBI Taxonomy" id="347529"/>
    <lineage>
        <taxon>Eukaryota</taxon>
        <taxon>Viridiplantae</taxon>
        <taxon>Streptophyta</taxon>
        <taxon>Embryophyta</taxon>
        <taxon>Tracheophyta</taxon>
        <taxon>Spermatophyta</taxon>
        <taxon>Magnoliopsida</taxon>
        <taxon>eudicotyledons</taxon>
        <taxon>Gunneridae</taxon>
        <taxon>Pentapetalae</taxon>
        <taxon>asterids</taxon>
        <taxon>campanulids</taxon>
        <taxon>Asterales</taxon>
        <taxon>Asteraceae</taxon>
        <taxon>Carduoideae</taxon>
        <taxon>Cardueae</taxon>
        <taxon>Centaureinae</taxon>
        <taxon>Centaurea</taxon>
    </lineage>
</organism>
<dbReference type="InterPro" id="IPR000742">
    <property type="entry name" value="EGF"/>
</dbReference>
<dbReference type="Pfam" id="PF00665">
    <property type="entry name" value="rve"/>
    <property type="match status" value="1"/>
</dbReference>
<evidence type="ECO:0000256" key="16">
    <source>
        <dbReference type="ARBA" id="ARBA00047558"/>
    </source>
</evidence>
<dbReference type="SUPFAM" id="SSF53098">
    <property type="entry name" value="Ribonuclease H-like"/>
    <property type="match status" value="1"/>
</dbReference>
<keyword evidence="3 18" id="KW-0245">EGF-like domain</keyword>
<dbReference type="InterPro" id="IPR013103">
    <property type="entry name" value="RVT_2"/>
</dbReference>
<dbReference type="Gene3D" id="3.30.200.20">
    <property type="entry name" value="Phosphorylase Kinase, domain 1"/>
    <property type="match status" value="1"/>
</dbReference>
<keyword evidence="15" id="KW-0325">Glycoprotein</keyword>
<comment type="subcellular location">
    <subcellularLocation>
        <location evidence="1">Membrane</location>
        <topology evidence="1">Single-pass type I membrane protein</topology>
    </subcellularLocation>
</comment>
<comment type="catalytic activity">
    <reaction evidence="17">
        <text>L-threonyl-[protein] + ATP = O-phospho-L-threonyl-[protein] + ADP + H(+)</text>
        <dbReference type="Rhea" id="RHEA:46608"/>
        <dbReference type="Rhea" id="RHEA-COMP:11060"/>
        <dbReference type="Rhea" id="RHEA-COMP:11605"/>
        <dbReference type="ChEBI" id="CHEBI:15378"/>
        <dbReference type="ChEBI" id="CHEBI:30013"/>
        <dbReference type="ChEBI" id="CHEBI:30616"/>
        <dbReference type="ChEBI" id="CHEBI:61977"/>
        <dbReference type="ChEBI" id="CHEBI:456216"/>
    </reaction>
</comment>
<dbReference type="InterPro" id="IPR018097">
    <property type="entry name" value="EGF_Ca-bd_CS"/>
</dbReference>
<dbReference type="PROSITE" id="PS01187">
    <property type="entry name" value="EGF_CA"/>
    <property type="match status" value="1"/>
</dbReference>
<evidence type="ECO:0000256" key="4">
    <source>
        <dbReference type="ARBA" id="ARBA00022679"/>
    </source>
</evidence>
<dbReference type="GO" id="GO:0005886">
    <property type="term" value="C:plasma membrane"/>
    <property type="evidence" value="ECO:0007669"/>
    <property type="project" value="TreeGrafter"/>
</dbReference>
<evidence type="ECO:0000256" key="20">
    <source>
        <dbReference type="SAM" id="MobiDB-lite"/>
    </source>
</evidence>
<dbReference type="Gene3D" id="1.10.510.10">
    <property type="entry name" value="Transferase(Phosphotransferase) domain 1"/>
    <property type="match status" value="1"/>
</dbReference>
<dbReference type="InterPro" id="IPR043502">
    <property type="entry name" value="DNA/RNA_pol_sf"/>
</dbReference>
<evidence type="ECO:0000256" key="10">
    <source>
        <dbReference type="ARBA" id="ARBA00022777"/>
    </source>
</evidence>
<dbReference type="GO" id="GO:0005509">
    <property type="term" value="F:calcium ion binding"/>
    <property type="evidence" value="ECO:0007669"/>
    <property type="project" value="InterPro"/>
</dbReference>
<keyword evidence="11 19" id="KW-0067">ATP-binding</keyword>
<gene>
    <name evidence="25" type="ORF">OSB04_018289</name>
</gene>
<keyword evidence="8 19" id="KW-0547">Nucleotide-binding</keyword>
<evidence type="ECO:0000259" key="22">
    <source>
        <dbReference type="PROSITE" id="PS50011"/>
    </source>
</evidence>
<dbReference type="Pfam" id="PF25597">
    <property type="entry name" value="SH3_retrovirus"/>
    <property type="match status" value="1"/>
</dbReference>
<reference evidence="25" key="1">
    <citation type="submission" date="2023-03" db="EMBL/GenBank/DDBJ databases">
        <title>Chromosome-scale reference genome and RAD-based genetic map of yellow starthistle (Centaurea solstitialis) reveal putative structural variation and QTLs associated with invader traits.</title>
        <authorList>
            <person name="Reatini B."/>
            <person name="Cang F.A."/>
            <person name="Jiang Q."/>
            <person name="Mckibben M.T.W."/>
            <person name="Barker M.S."/>
            <person name="Rieseberg L.H."/>
            <person name="Dlugosch K.M."/>
        </authorList>
    </citation>
    <scope>NUCLEOTIDE SEQUENCE</scope>
    <source>
        <strain evidence="25">CAN-66</strain>
        <tissue evidence="25">Leaf</tissue>
    </source>
</reference>
<feature type="domain" description="Protein kinase" evidence="22">
    <location>
        <begin position="397"/>
        <end position="686"/>
    </location>
</feature>
<dbReference type="PANTHER" id="PTHR27005:SF468">
    <property type="entry name" value="OS01G0310500 PROTEIN"/>
    <property type="match status" value="1"/>
</dbReference>
<dbReference type="GO" id="GO:0004674">
    <property type="term" value="F:protein serine/threonine kinase activity"/>
    <property type="evidence" value="ECO:0007669"/>
    <property type="project" value="UniProtKB-KW"/>
</dbReference>
<dbReference type="GO" id="GO:0007166">
    <property type="term" value="P:cell surface receptor signaling pathway"/>
    <property type="evidence" value="ECO:0007669"/>
    <property type="project" value="InterPro"/>
</dbReference>
<dbReference type="InterPro" id="IPR000152">
    <property type="entry name" value="EGF-type_Asp/Asn_hydroxyl_site"/>
</dbReference>
<keyword evidence="10" id="KW-0418">Kinase</keyword>
<dbReference type="InterPro" id="IPR009030">
    <property type="entry name" value="Growth_fac_rcpt_cys_sf"/>
</dbReference>
<evidence type="ECO:0000256" key="17">
    <source>
        <dbReference type="ARBA" id="ARBA00047951"/>
    </source>
</evidence>
<dbReference type="Pfam" id="PF22936">
    <property type="entry name" value="Pol_BBD"/>
    <property type="match status" value="1"/>
</dbReference>
<dbReference type="EMBL" id="JARYMX010000004">
    <property type="protein sequence ID" value="KAJ9554244.1"/>
    <property type="molecule type" value="Genomic_DNA"/>
</dbReference>
<dbReference type="InterPro" id="IPR045274">
    <property type="entry name" value="WAK-like"/>
</dbReference>
<dbReference type="PROSITE" id="PS50994">
    <property type="entry name" value="INTEGRASE"/>
    <property type="match status" value="1"/>
</dbReference>
<dbReference type="CDD" id="cd00054">
    <property type="entry name" value="EGF_CA"/>
    <property type="match status" value="1"/>
</dbReference>
<dbReference type="Gene3D" id="3.30.420.10">
    <property type="entry name" value="Ribonuclease H-like superfamily/Ribonuclease H"/>
    <property type="match status" value="1"/>
</dbReference>
<dbReference type="GO" id="GO:0005524">
    <property type="term" value="F:ATP binding"/>
    <property type="evidence" value="ECO:0007669"/>
    <property type="project" value="UniProtKB-UniRule"/>
</dbReference>
<dbReference type="SUPFAM" id="SSF56672">
    <property type="entry name" value="DNA/RNA polymerases"/>
    <property type="match status" value="1"/>
</dbReference>
<dbReference type="PROSITE" id="PS00108">
    <property type="entry name" value="PROTEIN_KINASE_ST"/>
    <property type="match status" value="1"/>
</dbReference>
<evidence type="ECO:0000256" key="12">
    <source>
        <dbReference type="ARBA" id="ARBA00022989"/>
    </source>
</evidence>
<protein>
    <submittedName>
        <fullName evidence="25">Uncharacterized protein</fullName>
    </submittedName>
</protein>
<dbReference type="InterPro" id="IPR054722">
    <property type="entry name" value="PolX-like_BBD"/>
</dbReference>
<keyword evidence="9" id="KW-0064">Aspartyl protease</keyword>
<evidence type="ECO:0000256" key="14">
    <source>
        <dbReference type="ARBA" id="ARBA00023157"/>
    </source>
</evidence>
<keyword evidence="9" id="KW-0645">Protease</keyword>
<comment type="catalytic activity">
    <reaction evidence="16">
        <text>L-seryl-[protein] + ATP = O-phospho-L-seryl-[protein] + ADP + H(+)</text>
        <dbReference type="Rhea" id="RHEA:17989"/>
        <dbReference type="Rhea" id="RHEA-COMP:9863"/>
        <dbReference type="Rhea" id="RHEA-COMP:11604"/>
        <dbReference type="ChEBI" id="CHEBI:15378"/>
        <dbReference type="ChEBI" id="CHEBI:29999"/>
        <dbReference type="ChEBI" id="CHEBI:30616"/>
        <dbReference type="ChEBI" id="CHEBI:83421"/>
        <dbReference type="ChEBI" id="CHEBI:456216"/>
    </reaction>
</comment>
<evidence type="ECO:0000256" key="2">
    <source>
        <dbReference type="ARBA" id="ARBA00022527"/>
    </source>
</evidence>
<evidence type="ECO:0000256" key="21">
    <source>
        <dbReference type="SAM" id="Phobius"/>
    </source>
</evidence>
<evidence type="ECO:0000256" key="1">
    <source>
        <dbReference type="ARBA" id="ARBA00004479"/>
    </source>
</evidence>
<evidence type="ECO:0000313" key="25">
    <source>
        <dbReference type="EMBL" id="KAJ9554244.1"/>
    </source>
</evidence>
<comment type="caution">
    <text evidence="18">Lacks conserved residue(s) required for the propagation of feature annotation.</text>
</comment>
<dbReference type="PROSITE" id="PS01186">
    <property type="entry name" value="EGF_2"/>
    <property type="match status" value="1"/>
</dbReference>
<feature type="binding site" evidence="19">
    <location>
        <position position="426"/>
    </location>
    <ligand>
        <name>ATP</name>
        <dbReference type="ChEBI" id="CHEBI:30616"/>
    </ligand>
</feature>
<keyword evidence="9" id="KW-0378">Hydrolase</keyword>
<feature type="region of interest" description="Disordered" evidence="20">
    <location>
        <begin position="781"/>
        <end position="838"/>
    </location>
</feature>
<dbReference type="InterPro" id="IPR057670">
    <property type="entry name" value="SH3_retrovirus"/>
</dbReference>
<evidence type="ECO:0000256" key="15">
    <source>
        <dbReference type="ARBA" id="ARBA00023180"/>
    </source>
</evidence>
<dbReference type="InterPro" id="IPR008271">
    <property type="entry name" value="Ser/Thr_kinase_AS"/>
</dbReference>
<evidence type="ECO:0000256" key="8">
    <source>
        <dbReference type="ARBA" id="ARBA00022741"/>
    </source>
</evidence>
<accession>A0AA38T679</accession>
<dbReference type="InterPro" id="IPR011009">
    <property type="entry name" value="Kinase-like_dom_sf"/>
</dbReference>
<feature type="domain" description="Integrase catalytic" evidence="24">
    <location>
        <begin position="1250"/>
        <end position="1416"/>
    </location>
</feature>
<keyword evidence="4" id="KW-0808">Transferase</keyword>
<evidence type="ECO:0000256" key="11">
    <source>
        <dbReference type="ARBA" id="ARBA00022840"/>
    </source>
</evidence>
<dbReference type="CDD" id="cd14066">
    <property type="entry name" value="STKc_IRAK"/>
    <property type="match status" value="1"/>
</dbReference>
<dbReference type="GO" id="GO:0004190">
    <property type="term" value="F:aspartic-type endopeptidase activity"/>
    <property type="evidence" value="ECO:0007669"/>
    <property type="project" value="UniProtKB-KW"/>
</dbReference>
<dbReference type="InterPro" id="IPR036397">
    <property type="entry name" value="RNaseH_sf"/>
</dbReference>
<proteinExistence type="predicted"/>
<dbReference type="InterPro" id="IPR013083">
    <property type="entry name" value="Znf_RING/FYVE/PHD"/>
</dbReference>
<evidence type="ECO:0000256" key="18">
    <source>
        <dbReference type="PROSITE-ProRule" id="PRU00076"/>
    </source>
</evidence>
<evidence type="ECO:0000256" key="3">
    <source>
        <dbReference type="ARBA" id="ARBA00022536"/>
    </source>
</evidence>
<comment type="caution">
    <text evidence="25">The sequence shown here is derived from an EMBL/GenBank/DDBJ whole genome shotgun (WGS) entry which is preliminary data.</text>
</comment>
<evidence type="ECO:0000256" key="19">
    <source>
        <dbReference type="PROSITE-ProRule" id="PRU10141"/>
    </source>
</evidence>
<dbReference type="Proteomes" id="UP001172457">
    <property type="component" value="Chromosome 4"/>
</dbReference>
<evidence type="ECO:0000256" key="7">
    <source>
        <dbReference type="ARBA" id="ARBA00022737"/>
    </source>
</evidence>
<dbReference type="GO" id="GO:0003676">
    <property type="term" value="F:nucleic acid binding"/>
    <property type="evidence" value="ECO:0007669"/>
    <property type="project" value="InterPro"/>
</dbReference>
<dbReference type="Pfam" id="PF07727">
    <property type="entry name" value="RVT_2"/>
    <property type="match status" value="1"/>
</dbReference>
<name>A0AA38T679_9ASTR</name>
<evidence type="ECO:0000259" key="24">
    <source>
        <dbReference type="PROSITE" id="PS50994"/>
    </source>
</evidence>
<dbReference type="InterPro" id="IPR017441">
    <property type="entry name" value="Protein_kinase_ATP_BS"/>
</dbReference>
<dbReference type="SUPFAM" id="SSF57184">
    <property type="entry name" value="Growth factor receptor domain"/>
    <property type="match status" value="1"/>
</dbReference>
<dbReference type="GO" id="GO:0015074">
    <property type="term" value="P:DNA integration"/>
    <property type="evidence" value="ECO:0007669"/>
    <property type="project" value="InterPro"/>
</dbReference>
<evidence type="ECO:0000256" key="13">
    <source>
        <dbReference type="ARBA" id="ARBA00023136"/>
    </source>
</evidence>
<dbReference type="SMART" id="SM00181">
    <property type="entry name" value="EGF"/>
    <property type="match status" value="2"/>
</dbReference>
<dbReference type="SMART" id="SM00220">
    <property type="entry name" value="S_TKc"/>
    <property type="match status" value="1"/>
</dbReference>
<dbReference type="SUPFAM" id="SSF56112">
    <property type="entry name" value="Protein kinase-like (PK-like)"/>
    <property type="match status" value="1"/>
</dbReference>
<dbReference type="FunFam" id="1.10.510.10:FF:000084">
    <property type="entry name" value="Wall-associated receptor kinase 2"/>
    <property type="match status" value="1"/>
</dbReference>
<dbReference type="InterPro" id="IPR025287">
    <property type="entry name" value="WAK_GUB"/>
</dbReference>
<dbReference type="Pfam" id="PF13976">
    <property type="entry name" value="gag_pre-integrs"/>
    <property type="match status" value="1"/>
</dbReference>
<evidence type="ECO:0000256" key="9">
    <source>
        <dbReference type="ARBA" id="ARBA00022750"/>
    </source>
</evidence>
<dbReference type="PROSITE" id="PS00010">
    <property type="entry name" value="ASX_HYDROXYL"/>
    <property type="match status" value="1"/>
</dbReference>
<dbReference type="GO" id="GO:0030247">
    <property type="term" value="F:polysaccharide binding"/>
    <property type="evidence" value="ECO:0007669"/>
    <property type="project" value="InterPro"/>
</dbReference>